<dbReference type="Gene3D" id="2.40.50.40">
    <property type="match status" value="1"/>
</dbReference>
<evidence type="ECO:0000256" key="2">
    <source>
        <dbReference type="ARBA" id="ARBA00023242"/>
    </source>
</evidence>
<dbReference type="WBParaSite" id="TCNE_0001992201-mRNA-1">
    <property type="protein sequence ID" value="TCNE_0001992201-mRNA-1"/>
    <property type="gene ID" value="TCNE_0001992201"/>
</dbReference>
<dbReference type="InterPro" id="IPR000953">
    <property type="entry name" value="Chromo/chromo_shadow_dom"/>
</dbReference>
<accession>A0A183VGP8</accession>
<gene>
    <name evidence="4" type="ORF">TCNE_LOCUS19918</name>
</gene>
<dbReference type="InterPro" id="IPR017984">
    <property type="entry name" value="Chromo_dom_subgr"/>
</dbReference>
<keyword evidence="5" id="KW-1185">Reference proteome</keyword>
<sequence>MSRAKRLRLRKELKDEEYVVEEVIDKRIRNGVVEYFLSWKGFPASENTWEPEDNLDCPDLIQADRLGRLMRSIIRRGFLGSM</sequence>
<dbReference type="SMART" id="SM00298">
    <property type="entry name" value="CHROMO"/>
    <property type="match status" value="1"/>
</dbReference>
<evidence type="ECO:0000313" key="5">
    <source>
        <dbReference type="Proteomes" id="UP000050794"/>
    </source>
</evidence>
<keyword evidence="2" id="KW-0539">Nucleus</keyword>
<feature type="domain" description="Chromo" evidence="3">
    <location>
        <begin position="18"/>
        <end position="61"/>
    </location>
</feature>
<evidence type="ECO:0000313" key="6">
    <source>
        <dbReference type="WBParaSite" id="TCNE_0001992201-mRNA-1"/>
    </source>
</evidence>
<name>A0A183VGP8_TOXCA</name>
<evidence type="ECO:0000256" key="1">
    <source>
        <dbReference type="ARBA" id="ARBA00004123"/>
    </source>
</evidence>
<dbReference type="PRINTS" id="PR00504">
    <property type="entry name" value="CHROMODOMAIN"/>
</dbReference>
<evidence type="ECO:0000259" key="3">
    <source>
        <dbReference type="PROSITE" id="PS50013"/>
    </source>
</evidence>
<organism evidence="5 6">
    <name type="scientific">Toxocara canis</name>
    <name type="common">Canine roundworm</name>
    <dbReference type="NCBI Taxonomy" id="6265"/>
    <lineage>
        <taxon>Eukaryota</taxon>
        <taxon>Metazoa</taxon>
        <taxon>Ecdysozoa</taxon>
        <taxon>Nematoda</taxon>
        <taxon>Chromadorea</taxon>
        <taxon>Rhabditida</taxon>
        <taxon>Spirurina</taxon>
        <taxon>Ascaridomorpha</taxon>
        <taxon>Ascaridoidea</taxon>
        <taxon>Toxocaridae</taxon>
        <taxon>Toxocara</taxon>
    </lineage>
</organism>
<dbReference type="InterPro" id="IPR016197">
    <property type="entry name" value="Chromo-like_dom_sf"/>
</dbReference>
<reference evidence="4 5" key="2">
    <citation type="submission" date="2018-11" db="EMBL/GenBank/DDBJ databases">
        <authorList>
            <consortium name="Pathogen Informatics"/>
        </authorList>
    </citation>
    <scope>NUCLEOTIDE SEQUENCE [LARGE SCALE GENOMIC DNA]</scope>
</reference>
<dbReference type="AlphaFoldDB" id="A0A183VGP8"/>
<dbReference type="InterPro" id="IPR023780">
    <property type="entry name" value="Chromo_domain"/>
</dbReference>
<dbReference type="PANTHER" id="PTHR22812">
    <property type="entry name" value="CHROMOBOX PROTEIN"/>
    <property type="match status" value="1"/>
</dbReference>
<dbReference type="Pfam" id="PF00385">
    <property type="entry name" value="Chromo"/>
    <property type="match status" value="1"/>
</dbReference>
<dbReference type="InterPro" id="IPR051219">
    <property type="entry name" value="Heterochromatin_chromo-domain"/>
</dbReference>
<dbReference type="PROSITE" id="PS50013">
    <property type="entry name" value="CHROMO_2"/>
    <property type="match status" value="1"/>
</dbReference>
<proteinExistence type="predicted"/>
<evidence type="ECO:0000313" key="4">
    <source>
        <dbReference type="EMBL" id="VDM51239.1"/>
    </source>
</evidence>
<dbReference type="SUPFAM" id="SSF54160">
    <property type="entry name" value="Chromo domain-like"/>
    <property type="match status" value="1"/>
</dbReference>
<protein>
    <submittedName>
        <fullName evidence="6">Chromo domain-containing protein</fullName>
    </submittedName>
</protein>
<reference evidence="6" key="1">
    <citation type="submission" date="2016-06" db="UniProtKB">
        <authorList>
            <consortium name="WormBaseParasite"/>
        </authorList>
    </citation>
    <scope>IDENTIFICATION</scope>
</reference>
<dbReference type="GO" id="GO:0005634">
    <property type="term" value="C:nucleus"/>
    <property type="evidence" value="ECO:0007669"/>
    <property type="project" value="UniProtKB-SubCell"/>
</dbReference>
<dbReference type="EMBL" id="UYWY01027750">
    <property type="protein sequence ID" value="VDM51239.1"/>
    <property type="molecule type" value="Genomic_DNA"/>
</dbReference>
<comment type="subcellular location">
    <subcellularLocation>
        <location evidence="1">Nucleus</location>
    </subcellularLocation>
</comment>
<dbReference type="Proteomes" id="UP000050794">
    <property type="component" value="Unassembled WGS sequence"/>
</dbReference>